<evidence type="ECO:0000313" key="3">
    <source>
        <dbReference type="Proteomes" id="UP000007332"/>
    </source>
</evidence>
<feature type="transmembrane region" description="Helical" evidence="1">
    <location>
        <begin position="372"/>
        <end position="390"/>
    </location>
</feature>
<dbReference type="eggNOG" id="COG4485">
    <property type="taxonomic scope" value="Bacteria"/>
</dbReference>
<dbReference type="Proteomes" id="UP000007332">
    <property type="component" value="Chromosome"/>
</dbReference>
<keyword evidence="1" id="KW-0472">Membrane</keyword>
<evidence type="ECO:0000313" key="2">
    <source>
        <dbReference type="EMBL" id="AFS01089.1"/>
    </source>
</evidence>
<proteinExistence type="predicted"/>
<feature type="transmembrane region" description="Helical" evidence="1">
    <location>
        <begin position="309"/>
        <end position="327"/>
    </location>
</feature>
<evidence type="ECO:0000256" key="1">
    <source>
        <dbReference type="SAM" id="Phobius"/>
    </source>
</evidence>
<feature type="transmembrane region" description="Helical" evidence="1">
    <location>
        <begin position="78"/>
        <end position="98"/>
    </location>
</feature>
<gene>
    <name evidence="2" type="ORF">LBUCD034_2107</name>
</gene>
<feature type="transmembrane region" description="Helical" evidence="1">
    <location>
        <begin position="15"/>
        <end position="34"/>
    </location>
</feature>
<dbReference type="RefSeq" id="WP_014940580.1">
    <property type="nucleotide sequence ID" value="NC_018610.1"/>
</dbReference>
<dbReference type="STRING" id="1071400.LBUCD034_2107"/>
<dbReference type="EMBL" id="CP003043">
    <property type="protein sequence ID" value="AFS01089.1"/>
    <property type="molecule type" value="Genomic_DNA"/>
</dbReference>
<dbReference type="PATRIC" id="fig|1071400.3.peg.2022"/>
<feature type="transmembrane region" description="Helical" evidence="1">
    <location>
        <begin position="347"/>
        <end position="365"/>
    </location>
</feature>
<dbReference type="OrthoDB" id="9784157at2"/>
<evidence type="ECO:0008006" key="4">
    <source>
        <dbReference type="Google" id="ProtNLM"/>
    </source>
</evidence>
<keyword evidence="3" id="KW-1185">Reference proteome</keyword>
<dbReference type="AlphaFoldDB" id="J9W421"/>
<keyword evidence="1" id="KW-0812">Transmembrane</keyword>
<sequence length="598" mass="67237">MSQQLLSKFRQHQGLVINLGFFCLSLLAVLPFWLTMHVYSGPDLQFHLSRIEEMLANLQNGAPFSHIATRTFNQIGDAVVACYPWIWLYIFAGLRFVLSPISAIYFAYVLVVFATLVIAYYSMKLVSKSSRISFYFAILYGLTTYLVMEIITTQFGEFLAYPFIPLAFAGLYEVMFEDTNRWYLLTIGVTGIMYAHAPTTLIVVIALLVFYLAFFTKQPVKERAARLMKIGIAAVYSLILSLIVWGPIAVLAMSQKLMRPNPQTLYADPQSLFTWLNQSLANKGIGLILLLLLIFGGFFIKRVPPIGRYAYFSSFVTLFVLSNLFPWNLIHHIPLLNGIEAIQSGHRIIPVLVMFIAAFGSYLLATQFSRRTIGVSALVIVASLCLINSFDYSAMYSMNVATDQNPYDNQFNRTSQPELTYKATPTHQIPRSNLNLQNYKVNNQDYQNQFPTDNGSGRTDYLPMTAGKHIDDLANKVTILNGQRFEIATASLHPGNNSLSYQLAVPMKKGTTLDLPFVHYAGMNYTVKFNGKTIQKPATSNRGTFKLTIPQTVKQAKISIQSRGVKFNGLFTALSIVGWLGLLGLGLVRKYRKRINLS</sequence>
<dbReference type="HOGENOM" id="CLU_029426_1_0_9"/>
<feature type="transmembrane region" description="Helical" evidence="1">
    <location>
        <begin position="134"/>
        <end position="151"/>
    </location>
</feature>
<feature type="transmembrane region" description="Helical" evidence="1">
    <location>
        <begin position="280"/>
        <end position="300"/>
    </location>
</feature>
<reference evidence="2 3" key="1">
    <citation type="journal article" date="2012" name="J. Biotechnol.">
        <title>Insights into the completely annotated genome of Lactobacillus buchneri CD034, a strain isolated from stable grass silage.</title>
        <authorList>
            <person name="Heinl S."/>
            <person name="Wibberg D."/>
            <person name="Eikmeyer F."/>
            <person name="Szczepanowski R."/>
            <person name="Blom J."/>
            <person name="Linke B."/>
            <person name="Goesmann A."/>
            <person name="Grabherr R."/>
            <person name="Schwab H."/>
            <person name="Puhler A."/>
            <person name="Schluter A."/>
        </authorList>
    </citation>
    <scope>NUCLEOTIDE SEQUENCE [LARGE SCALE GENOMIC DNA]</scope>
    <source>
        <strain evidence="2 3">CD034</strain>
    </source>
</reference>
<organism evidence="2 3">
    <name type="scientific">Lentilactobacillus buchneri subsp. silagei CD034</name>
    <dbReference type="NCBI Taxonomy" id="1071400"/>
    <lineage>
        <taxon>Bacteria</taxon>
        <taxon>Bacillati</taxon>
        <taxon>Bacillota</taxon>
        <taxon>Bacilli</taxon>
        <taxon>Lactobacillales</taxon>
        <taxon>Lactobacillaceae</taxon>
        <taxon>Lentilactobacillus</taxon>
        <taxon>Lentilactobacillus buchneri subsp. silagei</taxon>
    </lineage>
</organism>
<name>J9W421_LENBU</name>
<feature type="transmembrane region" description="Helical" evidence="1">
    <location>
        <begin position="158"/>
        <end position="176"/>
    </location>
</feature>
<feature type="transmembrane region" description="Helical" evidence="1">
    <location>
        <begin position="227"/>
        <end position="252"/>
    </location>
</feature>
<dbReference type="KEGG" id="lbn:LBUCD034_2107"/>
<feature type="transmembrane region" description="Helical" evidence="1">
    <location>
        <begin position="567"/>
        <end position="588"/>
    </location>
</feature>
<feature type="transmembrane region" description="Helical" evidence="1">
    <location>
        <begin position="105"/>
        <end position="122"/>
    </location>
</feature>
<protein>
    <recommendedName>
        <fullName evidence="4">Membrane protein 6-pyruvoyl-tetrahydropterin synthase-related domain-containing protein</fullName>
    </recommendedName>
</protein>
<keyword evidence="1" id="KW-1133">Transmembrane helix</keyword>
<accession>J9W421</accession>
<feature type="transmembrane region" description="Helical" evidence="1">
    <location>
        <begin position="182"/>
        <end position="215"/>
    </location>
</feature>